<evidence type="ECO:0000313" key="2">
    <source>
        <dbReference type="EMBL" id="VEL08626.1"/>
    </source>
</evidence>
<keyword evidence="3" id="KW-1185">Reference proteome</keyword>
<proteinExistence type="predicted"/>
<dbReference type="AlphaFoldDB" id="A0A448WCU2"/>
<dbReference type="EMBL" id="CAAALY010004393">
    <property type="protein sequence ID" value="VEL08626.1"/>
    <property type="molecule type" value="Genomic_DNA"/>
</dbReference>
<accession>A0A448WCU2</accession>
<evidence type="ECO:0000313" key="3">
    <source>
        <dbReference type="Proteomes" id="UP000784294"/>
    </source>
</evidence>
<name>A0A448WCU2_9PLAT</name>
<reference evidence="2" key="1">
    <citation type="submission" date="2018-11" db="EMBL/GenBank/DDBJ databases">
        <authorList>
            <consortium name="Pathogen Informatics"/>
        </authorList>
    </citation>
    <scope>NUCLEOTIDE SEQUENCE</scope>
</reference>
<feature type="region of interest" description="Disordered" evidence="1">
    <location>
        <begin position="67"/>
        <end position="106"/>
    </location>
</feature>
<protein>
    <submittedName>
        <fullName evidence="2">Uncharacterized protein</fullName>
    </submittedName>
</protein>
<comment type="caution">
    <text evidence="2">The sequence shown here is derived from an EMBL/GenBank/DDBJ whole genome shotgun (WGS) entry which is preliminary data.</text>
</comment>
<dbReference type="Proteomes" id="UP000784294">
    <property type="component" value="Unassembled WGS sequence"/>
</dbReference>
<organism evidence="2 3">
    <name type="scientific">Protopolystoma xenopodis</name>
    <dbReference type="NCBI Taxonomy" id="117903"/>
    <lineage>
        <taxon>Eukaryota</taxon>
        <taxon>Metazoa</taxon>
        <taxon>Spiralia</taxon>
        <taxon>Lophotrochozoa</taxon>
        <taxon>Platyhelminthes</taxon>
        <taxon>Monogenea</taxon>
        <taxon>Polyopisthocotylea</taxon>
        <taxon>Polystomatidea</taxon>
        <taxon>Polystomatidae</taxon>
        <taxon>Protopolystoma</taxon>
    </lineage>
</organism>
<sequence>MTHWHSTFVDLESAFRIPPPFLDMLAWLKADDVDDIATLDTNALPNEAFPSRHPIELNQDALVCLNDSRRPPRHSQQPVHAQTSSHLPHAAATGDWQPGPAEPHAKPLASSAVVPVLVSGAVPSSALAPQLSTPPAATATFPTISVLSGQLRPTAVSVVSVVSSAMTAQQAAGPTTAVANSRLSWPSHHSSRERETAIGEATIGEQLPPGSTIGIQPAQVGLVVAVKTSGRPQQPATNPLDG</sequence>
<feature type="compositionally biased region" description="Polar residues" evidence="1">
    <location>
        <begin position="74"/>
        <end position="86"/>
    </location>
</feature>
<evidence type="ECO:0000256" key="1">
    <source>
        <dbReference type="SAM" id="MobiDB-lite"/>
    </source>
</evidence>
<gene>
    <name evidence="2" type="ORF">PXEA_LOCUS2066</name>
</gene>